<dbReference type="CDD" id="cd02526">
    <property type="entry name" value="GT2_RfbF_like"/>
    <property type="match status" value="1"/>
</dbReference>
<dbReference type="NCBIfam" id="TIGR01556">
    <property type="entry name" value="rhamnosyltran"/>
    <property type="match status" value="1"/>
</dbReference>
<dbReference type="SUPFAM" id="SSF53448">
    <property type="entry name" value="Nucleotide-diphospho-sugar transferases"/>
    <property type="match status" value="1"/>
</dbReference>
<comment type="similarity">
    <text evidence="1">Belongs to the glycosyltransferase 2 family.</text>
</comment>
<keyword evidence="3 5" id="KW-0808">Transferase</keyword>
<comment type="caution">
    <text evidence="5">The sequence shown here is derived from an EMBL/GenBank/DDBJ whole genome shotgun (WGS) entry which is preliminary data.</text>
</comment>
<evidence type="ECO:0000313" key="6">
    <source>
        <dbReference type="Proteomes" id="UP000249453"/>
    </source>
</evidence>
<dbReference type="Proteomes" id="UP000249453">
    <property type="component" value="Unassembled WGS sequence"/>
</dbReference>
<proteinExistence type="inferred from homology"/>
<gene>
    <name evidence="5" type="ORF">C7374_102201</name>
</gene>
<protein>
    <submittedName>
        <fullName evidence="5">Rhamnosyltransferase</fullName>
    </submittedName>
</protein>
<dbReference type="Pfam" id="PF00535">
    <property type="entry name" value="Glycos_transf_2"/>
    <property type="match status" value="1"/>
</dbReference>
<feature type="domain" description="Glycosyltransferase 2-like" evidence="4">
    <location>
        <begin position="17"/>
        <end position="154"/>
    </location>
</feature>
<keyword evidence="6" id="KW-1185">Reference proteome</keyword>
<evidence type="ECO:0000259" key="4">
    <source>
        <dbReference type="Pfam" id="PF00535"/>
    </source>
</evidence>
<evidence type="ECO:0000256" key="2">
    <source>
        <dbReference type="ARBA" id="ARBA00022676"/>
    </source>
</evidence>
<dbReference type="PANTHER" id="PTHR43179:SF12">
    <property type="entry name" value="GALACTOFURANOSYLTRANSFERASE GLFT2"/>
    <property type="match status" value="1"/>
</dbReference>
<accession>A0A364JXM0</accession>
<evidence type="ECO:0000256" key="1">
    <source>
        <dbReference type="ARBA" id="ARBA00006739"/>
    </source>
</evidence>
<dbReference type="RefSeq" id="WP_374850132.1">
    <property type="nucleotide sequence ID" value="NZ_JBHEEY010000003.1"/>
</dbReference>
<dbReference type="EMBL" id="QLMK01000002">
    <property type="protein sequence ID" value="RAK32201.1"/>
    <property type="molecule type" value="Genomic_DNA"/>
</dbReference>
<dbReference type="InterPro" id="IPR029044">
    <property type="entry name" value="Nucleotide-diphossugar_trans"/>
</dbReference>
<dbReference type="Gene3D" id="3.90.550.10">
    <property type="entry name" value="Spore Coat Polysaccharide Biosynthesis Protein SpsA, Chain A"/>
    <property type="match status" value="1"/>
</dbReference>
<evidence type="ECO:0000256" key="3">
    <source>
        <dbReference type="ARBA" id="ARBA00022679"/>
    </source>
</evidence>
<organism evidence="5 6">
    <name type="scientific">Falsochrobactrum ovis</name>
    <dbReference type="NCBI Taxonomy" id="1293442"/>
    <lineage>
        <taxon>Bacteria</taxon>
        <taxon>Pseudomonadati</taxon>
        <taxon>Pseudomonadota</taxon>
        <taxon>Alphaproteobacteria</taxon>
        <taxon>Hyphomicrobiales</taxon>
        <taxon>Brucellaceae</taxon>
        <taxon>Falsochrobactrum</taxon>
    </lineage>
</organism>
<dbReference type="GO" id="GO:0016757">
    <property type="term" value="F:glycosyltransferase activity"/>
    <property type="evidence" value="ECO:0007669"/>
    <property type="project" value="UniProtKB-KW"/>
</dbReference>
<name>A0A364JXM0_9HYPH</name>
<evidence type="ECO:0000313" key="5">
    <source>
        <dbReference type="EMBL" id="RAK32201.1"/>
    </source>
</evidence>
<reference evidence="5 6" key="1">
    <citation type="submission" date="2018-06" db="EMBL/GenBank/DDBJ databases">
        <title>Genomic Encyclopedia of Type Strains, Phase IV (KMG-IV): sequencing the most valuable type-strain genomes for metagenomic binning, comparative biology and taxonomic classification.</title>
        <authorList>
            <person name="Goeker M."/>
        </authorList>
    </citation>
    <scope>NUCLEOTIDE SEQUENCE [LARGE SCALE GENOMIC DNA]</scope>
    <source>
        <strain evidence="5 6">DSM 26720</strain>
    </source>
</reference>
<dbReference type="PANTHER" id="PTHR43179">
    <property type="entry name" value="RHAMNOSYLTRANSFERASE WBBL"/>
    <property type="match status" value="1"/>
</dbReference>
<sequence length="314" mass="35855">MCANKTDDLMTPKVSGIVVTYNPERNALAKLLRAIQSQLDHLIVVDNSSSDDLSAWLHSNWNQVEYIPLHDNLGIEKAQNVGISRAQERNSEYVLLLDQDSIPSPNMVSALLKAIETARTAGAKIACAGPRYDDPRQQNPVPFIQIKNFRIQRQRCSTDTPVVNVDYLIASGCLIPLDVIEAVGAMQEELFIDYVDIEWGLRAQQQGFKSLGVCAAFMQHQLGDKPIYFRGRYIPVHSPLRHYYHFRNAVWLYRQSWLRNDWKIVDGFRLLRKFAFYSLMTTPRLEHAKMMSLGVLHGLKGQMGKFHAKRDNRA</sequence>
<dbReference type="AlphaFoldDB" id="A0A364JXM0"/>
<keyword evidence="2" id="KW-0328">Glycosyltransferase</keyword>
<dbReference type="InterPro" id="IPR006446">
    <property type="entry name" value="RhaTrfase"/>
</dbReference>
<dbReference type="InterPro" id="IPR001173">
    <property type="entry name" value="Glyco_trans_2-like"/>
</dbReference>